<dbReference type="Pfam" id="PF09186">
    <property type="entry name" value="DUF1949"/>
    <property type="match status" value="1"/>
</dbReference>
<dbReference type="InterPro" id="IPR023582">
    <property type="entry name" value="Impact"/>
</dbReference>
<gene>
    <name evidence="4" type="ORF">CCASEI_05670</name>
</gene>
<dbReference type="SUPFAM" id="SSF54980">
    <property type="entry name" value="EF-G C-terminal domain-like"/>
    <property type="match status" value="1"/>
</dbReference>
<evidence type="ECO:0000313" key="4">
    <source>
        <dbReference type="EMBL" id="AHI19710.1"/>
    </source>
</evidence>
<evidence type="ECO:0000259" key="3">
    <source>
        <dbReference type="Pfam" id="PF09186"/>
    </source>
</evidence>
<organism evidence="4 5">
    <name type="scientific">Corynebacterium casei LMG S-19264</name>
    <dbReference type="NCBI Taxonomy" id="1285583"/>
    <lineage>
        <taxon>Bacteria</taxon>
        <taxon>Bacillati</taxon>
        <taxon>Actinomycetota</taxon>
        <taxon>Actinomycetes</taxon>
        <taxon>Mycobacteriales</taxon>
        <taxon>Corynebacteriaceae</taxon>
        <taxon>Corynebacterium</taxon>
    </lineage>
</organism>
<name>A0ABN4CBD0_9CORY</name>
<dbReference type="InterPro" id="IPR020569">
    <property type="entry name" value="UPF0029_Impact_CS"/>
</dbReference>
<dbReference type="GeneID" id="82877284"/>
<dbReference type="PROSITE" id="PS00910">
    <property type="entry name" value="UPF0029"/>
    <property type="match status" value="1"/>
</dbReference>
<sequence length="216" mass="23434">MHTEYKRPPADVTVEHEIEIKRSRFICLIGRVTDDASARAFIDEARSRFPDARHHCSAYIYHVDDSHPVERSSDDGEPSGTAGKPMLDVLKGSGLMDIAAVVIRYFGGVKLGAGGLVHAYGGVVSEAIDLVKPVLRTTRHLFTLDAPHADAGRWESELRNRGYEVIGVDYGSQATMTLAVAPGEEDALFDTIAALTQATAEAKEAGTQWVEIAQNS</sequence>
<dbReference type="PANTHER" id="PTHR16301">
    <property type="entry name" value="IMPACT-RELATED"/>
    <property type="match status" value="1"/>
</dbReference>
<dbReference type="RefSeq" id="WP_006821635.1">
    <property type="nucleotide sequence ID" value="NZ_CP004350.1"/>
</dbReference>
<proteinExistence type="inferred from homology"/>
<protein>
    <recommendedName>
        <fullName evidence="6">YigZ family protein</fullName>
    </recommendedName>
</protein>
<accession>A0ABN4CBD0</accession>
<feature type="domain" description="Impact N-terminal" evidence="2">
    <location>
        <begin position="21"/>
        <end position="128"/>
    </location>
</feature>
<dbReference type="Gene3D" id="3.30.230.30">
    <property type="entry name" value="Impact, N-terminal domain"/>
    <property type="match status" value="1"/>
</dbReference>
<evidence type="ECO:0000313" key="5">
    <source>
        <dbReference type="Proteomes" id="UP000019226"/>
    </source>
</evidence>
<evidence type="ECO:0000256" key="1">
    <source>
        <dbReference type="ARBA" id="ARBA00007665"/>
    </source>
</evidence>
<dbReference type="InterPro" id="IPR001498">
    <property type="entry name" value="Impact_N"/>
</dbReference>
<dbReference type="InterPro" id="IPR035647">
    <property type="entry name" value="EFG_III/V"/>
</dbReference>
<evidence type="ECO:0000259" key="2">
    <source>
        <dbReference type="Pfam" id="PF01205"/>
    </source>
</evidence>
<dbReference type="PANTHER" id="PTHR16301:SF20">
    <property type="entry name" value="IMPACT FAMILY MEMBER YIGZ"/>
    <property type="match status" value="1"/>
</dbReference>
<comment type="similarity">
    <text evidence="1">Belongs to the IMPACT family.</text>
</comment>
<dbReference type="Proteomes" id="UP000019226">
    <property type="component" value="Chromosome"/>
</dbReference>
<dbReference type="InterPro" id="IPR036956">
    <property type="entry name" value="Impact_N_sf"/>
</dbReference>
<dbReference type="InterPro" id="IPR015796">
    <property type="entry name" value="Impact_YigZ-like"/>
</dbReference>
<reference evidence="5" key="1">
    <citation type="submission" date="2013-02" db="EMBL/GenBank/DDBJ databases">
        <title>The complete genome sequence of Corynebacterium casei LMG S-19264 (=DSM 44701).</title>
        <authorList>
            <person name="Ruckert C."/>
            <person name="Albersmeier A."/>
            <person name="Kalinowski J."/>
        </authorList>
    </citation>
    <scope>NUCLEOTIDE SEQUENCE [LARGE SCALE GENOMIC DNA]</scope>
    <source>
        <strain evidence="5">LMG S-19264</strain>
    </source>
</reference>
<keyword evidence="5" id="KW-1185">Reference proteome</keyword>
<dbReference type="InterPro" id="IPR015269">
    <property type="entry name" value="UPF0029_Impact_C"/>
</dbReference>
<dbReference type="NCBIfam" id="TIGR00257">
    <property type="entry name" value="IMPACT_YIGZ"/>
    <property type="match status" value="1"/>
</dbReference>
<dbReference type="Pfam" id="PF01205">
    <property type="entry name" value="Impact_N"/>
    <property type="match status" value="1"/>
</dbReference>
<dbReference type="SUPFAM" id="SSF54211">
    <property type="entry name" value="Ribosomal protein S5 domain 2-like"/>
    <property type="match status" value="1"/>
</dbReference>
<dbReference type="EMBL" id="CP004350">
    <property type="protein sequence ID" value="AHI19710.1"/>
    <property type="molecule type" value="Genomic_DNA"/>
</dbReference>
<dbReference type="InterPro" id="IPR020568">
    <property type="entry name" value="Ribosomal_Su5_D2-typ_SF"/>
</dbReference>
<evidence type="ECO:0008006" key="6">
    <source>
        <dbReference type="Google" id="ProtNLM"/>
    </source>
</evidence>
<feature type="domain" description="UPF0029" evidence="3">
    <location>
        <begin position="146"/>
        <end position="198"/>
    </location>
</feature>